<dbReference type="RefSeq" id="WP_070391421.1">
    <property type="nucleotide sequence ID" value="NZ_CP017599.1"/>
</dbReference>
<feature type="region of interest" description="Disordered" evidence="1">
    <location>
        <begin position="1"/>
        <end position="27"/>
    </location>
</feature>
<sequence>MDSEFRPNPETNPEDITPSNNPQESFPKKYPVQHILKGSRKGIINTMHSLYAVGYAEISEWTPLQPTGLPGEFITMMTKYLTLG</sequence>
<dbReference type="EMBL" id="CP017599">
    <property type="protein sequence ID" value="AOW98919.1"/>
    <property type="molecule type" value="Genomic_DNA"/>
</dbReference>
<organism evidence="2 3">
    <name type="scientific">Moorena producens PAL-8-15-08-1</name>
    <dbReference type="NCBI Taxonomy" id="1458985"/>
    <lineage>
        <taxon>Bacteria</taxon>
        <taxon>Bacillati</taxon>
        <taxon>Cyanobacteriota</taxon>
        <taxon>Cyanophyceae</taxon>
        <taxon>Coleofasciculales</taxon>
        <taxon>Coleofasciculaceae</taxon>
        <taxon>Moorena</taxon>
    </lineage>
</organism>
<name>A0A1D8TMR3_9CYAN</name>
<protein>
    <submittedName>
        <fullName evidence="2">Uncharacterized protein</fullName>
    </submittedName>
</protein>
<reference evidence="3" key="1">
    <citation type="submission" date="2016-10" db="EMBL/GenBank/DDBJ databases">
        <title>Comparative genomics uncovers the prolific and rare metabolic potential of the cyanobacterial genus Moorea.</title>
        <authorList>
            <person name="Leao T."/>
            <person name="Castelao G."/>
            <person name="Korobeynikov A."/>
            <person name="Monroe E.A."/>
            <person name="Podell S."/>
            <person name="Glukhov E."/>
            <person name="Allen E."/>
            <person name="Gerwick W.H."/>
            <person name="Gerwick L."/>
        </authorList>
    </citation>
    <scope>NUCLEOTIDE SEQUENCE [LARGE SCALE GENOMIC DNA]</scope>
    <source>
        <strain evidence="3">PAL-8-15-08-1</strain>
    </source>
</reference>
<dbReference type="OrthoDB" id="516702at2"/>
<evidence type="ECO:0000256" key="1">
    <source>
        <dbReference type="SAM" id="MobiDB-lite"/>
    </source>
</evidence>
<evidence type="ECO:0000313" key="2">
    <source>
        <dbReference type="EMBL" id="AOW98919.1"/>
    </source>
</evidence>
<proteinExistence type="predicted"/>
<dbReference type="Proteomes" id="UP000177870">
    <property type="component" value="Chromosome"/>
</dbReference>
<gene>
    <name evidence="2" type="ORF">BJP34_05155</name>
</gene>
<dbReference type="KEGG" id="mpro:BJP34_05155"/>
<dbReference type="AlphaFoldDB" id="A0A1D8TMR3"/>
<accession>A0A1D8TMR3</accession>
<evidence type="ECO:0000313" key="3">
    <source>
        <dbReference type="Proteomes" id="UP000177870"/>
    </source>
</evidence>